<keyword evidence="11" id="KW-0482">Metalloprotease</keyword>
<feature type="transmembrane region" description="Helical" evidence="13">
    <location>
        <begin position="162"/>
        <end position="185"/>
    </location>
</feature>
<dbReference type="RefSeq" id="WP_170140824.1">
    <property type="nucleotide sequence ID" value="NZ_PVZC01000001.1"/>
</dbReference>
<dbReference type="GO" id="GO:0005886">
    <property type="term" value="C:plasma membrane"/>
    <property type="evidence" value="ECO:0007669"/>
    <property type="project" value="UniProtKB-SubCell"/>
</dbReference>
<evidence type="ECO:0000256" key="4">
    <source>
        <dbReference type="ARBA" id="ARBA00022475"/>
    </source>
</evidence>
<dbReference type="PANTHER" id="PTHR35864">
    <property type="entry name" value="ZINC METALLOPROTEASE MJ0611-RELATED"/>
    <property type="match status" value="1"/>
</dbReference>
<dbReference type="InterPro" id="IPR052348">
    <property type="entry name" value="Metallopeptidase_M50B"/>
</dbReference>
<comment type="cofactor">
    <cofactor evidence="1">
        <name>Zn(2+)</name>
        <dbReference type="ChEBI" id="CHEBI:29105"/>
    </cofactor>
</comment>
<evidence type="ECO:0000256" key="2">
    <source>
        <dbReference type="ARBA" id="ARBA00004651"/>
    </source>
</evidence>
<keyword evidence="4" id="KW-1003">Cell membrane</keyword>
<evidence type="ECO:0000256" key="11">
    <source>
        <dbReference type="ARBA" id="ARBA00023049"/>
    </source>
</evidence>
<dbReference type="EMBL" id="PVZC01000001">
    <property type="protein sequence ID" value="PRY01957.1"/>
    <property type="molecule type" value="Genomic_DNA"/>
</dbReference>
<dbReference type="GO" id="GO:0046872">
    <property type="term" value="F:metal ion binding"/>
    <property type="evidence" value="ECO:0007669"/>
    <property type="project" value="UniProtKB-KW"/>
</dbReference>
<dbReference type="Proteomes" id="UP000237846">
    <property type="component" value="Unassembled WGS sequence"/>
</dbReference>
<feature type="transmembrane region" description="Helical" evidence="13">
    <location>
        <begin position="98"/>
        <end position="119"/>
    </location>
</feature>
<keyword evidence="10 13" id="KW-1133">Transmembrane helix</keyword>
<dbReference type="CDD" id="cd06158">
    <property type="entry name" value="S2P-M50_like_1"/>
    <property type="match status" value="1"/>
</dbReference>
<dbReference type="AlphaFoldDB" id="A0A2T0QDE7"/>
<keyword evidence="5 14" id="KW-0645">Protease</keyword>
<evidence type="ECO:0000256" key="12">
    <source>
        <dbReference type="ARBA" id="ARBA00023136"/>
    </source>
</evidence>
<sequence>MTAVRSADSRLGVRELAPSPAFLAVAGLAALGGWLAWSDHAYNYYGVFVFTLAGWLASVCVREWVRGVLAYRAGTPADALGGPLTLNPFRYAHGFQTWVLPVAFAVLGGIGIASGPANVPAGSPEGRGRRAFVALSGPLTSVLLGLVLALAAGRLAGDSVNIFWTALALLAYLQLSSAVIGLLPVPGLDGFGVVEPFLPRRLREFGAAAGPFGVIAVFAVLWFPPVSNAFFGLMLAGGQAVGLNAIYVDNGLDLFRFWNLATS</sequence>
<evidence type="ECO:0000256" key="13">
    <source>
        <dbReference type="SAM" id="Phobius"/>
    </source>
</evidence>
<comment type="similarity">
    <text evidence="3">Belongs to the peptidase M50B family.</text>
</comment>
<keyword evidence="15" id="KW-1185">Reference proteome</keyword>
<feature type="transmembrane region" description="Helical" evidence="13">
    <location>
        <begin position="205"/>
        <end position="223"/>
    </location>
</feature>
<evidence type="ECO:0000256" key="7">
    <source>
        <dbReference type="ARBA" id="ARBA00022723"/>
    </source>
</evidence>
<evidence type="ECO:0000256" key="10">
    <source>
        <dbReference type="ARBA" id="ARBA00022989"/>
    </source>
</evidence>
<evidence type="ECO:0000256" key="8">
    <source>
        <dbReference type="ARBA" id="ARBA00022801"/>
    </source>
</evidence>
<accession>A0A2T0QDE7</accession>
<comment type="subcellular location">
    <subcellularLocation>
        <location evidence="2">Cell membrane</location>
        <topology evidence="2">Multi-pass membrane protein</topology>
    </subcellularLocation>
</comment>
<dbReference type="GO" id="GO:0006508">
    <property type="term" value="P:proteolysis"/>
    <property type="evidence" value="ECO:0007669"/>
    <property type="project" value="UniProtKB-KW"/>
</dbReference>
<keyword evidence="7" id="KW-0479">Metal-binding</keyword>
<dbReference type="GO" id="GO:0008237">
    <property type="term" value="F:metallopeptidase activity"/>
    <property type="evidence" value="ECO:0007669"/>
    <property type="project" value="UniProtKB-KW"/>
</dbReference>
<feature type="transmembrane region" description="Helical" evidence="13">
    <location>
        <begin position="20"/>
        <end position="37"/>
    </location>
</feature>
<keyword evidence="6 13" id="KW-0812">Transmembrane</keyword>
<protein>
    <submittedName>
        <fullName evidence="14">Zn-dependent protease</fullName>
    </submittedName>
</protein>
<evidence type="ECO:0000256" key="6">
    <source>
        <dbReference type="ARBA" id="ARBA00022692"/>
    </source>
</evidence>
<keyword evidence="8" id="KW-0378">Hydrolase</keyword>
<keyword evidence="9" id="KW-0862">Zinc</keyword>
<gene>
    <name evidence="14" type="ORF">CLV72_101555</name>
</gene>
<feature type="transmembrane region" description="Helical" evidence="13">
    <location>
        <begin position="44"/>
        <end position="65"/>
    </location>
</feature>
<proteinExistence type="inferred from homology"/>
<organism evidence="14 15">
    <name type="scientific">Allonocardiopsis opalescens</name>
    <dbReference type="NCBI Taxonomy" id="1144618"/>
    <lineage>
        <taxon>Bacteria</taxon>
        <taxon>Bacillati</taxon>
        <taxon>Actinomycetota</taxon>
        <taxon>Actinomycetes</taxon>
        <taxon>Streptosporangiales</taxon>
        <taxon>Allonocardiopsis</taxon>
    </lineage>
</organism>
<comment type="caution">
    <text evidence="14">The sequence shown here is derived from an EMBL/GenBank/DDBJ whole genome shotgun (WGS) entry which is preliminary data.</text>
</comment>
<evidence type="ECO:0000256" key="9">
    <source>
        <dbReference type="ARBA" id="ARBA00022833"/>
    </source>
</evidence>
<evidence type="ECO:0000256" key="5">
    <source>
        <dbReference type="ARBA" id="ARBA00022670"/>
    </source>
</evidence>
<evidence type="ECO:0000313" key="15">
    <source>
        <dbReference type="Proteomes" id="UP000237846"/>
    </source>
</evidence>
<dbReference type="InterPro" id="IPR044537">
    <property type="entry name" value="Rip2-like"/>
</dbReference>
<evidence type="ECO:0000256" key="1">
    <source>
        <dbReference type="ARBA" id="ARBA00001947"/>
    </source>
</evidence>
<reference evidence="14 15" key="1">
    <citation type="submission" date="2018-03" db="EMBL/GenBank/DDBJ databases">
        <title>Genomic Encyclopedia of Archaeal and Bacterial Type Strains, Phase II (KMG-II): from individual species to whole genera.</title>
        <authorList>
            <person name="Goeker M."/>
        </authorList>
    </citation>
    <scope>NUCLEOTIDE SEQUENCE [LARGE SCALE GENOMIC DNA]</scope>
    <source>
        <strain evidence="14 15">DSM 45601</strain>
    </source>
</reference>
<name>A0A2T0QDE7_9ACTN</name>
<keyword evidence="12 13" id="KW-0472">Membrane</keyword>
<evidence type="ECO:0000256" key="3">
    <source>
        <dbReference type="ARBA" id="ARBA00007931"/>
    </source>
</evidence>
<feature type="transmembrane region" description="Helical" evidence="13">
    <location>
        <begin position="229"/>
        <end position="248"/>
    </location>
</feature>
<evidence type="ECO:0000313" key="14">
    <source>
        <dbReference type="EMBL" id="PRY01957.1"/>
    </source>
</evidence>
<dbReference type="PANTHER" id="PTHR35864:SF1">
    <property type="entry name" value="ZINC METALLOPROTEASE YWHC-RELATED"/>
    <property type="match status" value="1"/>
</dbReference>
<feature type="transmembrane region" description="Helical" evidence="13">
    <location>
        <begin position="131"/>
        <end position="156"/>
    </location>
</feature>